<dbReference type="InterPro" id="IPR001214">
    <property type="entry name" value="SET_dom"/>
</dbReference>
<evidence type="ECO:0000256" key="1">
    <source>
        <dbReference type="ARBA" id="ARBA00022603"/>
    </source>
</evidence>
<evidence type="ECO:0000259" key="4">
    <source>
        <dbReference type="Pfam" id="PF00856"/>
    </source>
</evidence>
<evidence type="ECO:0000259" key="5">
    <source>
        <dbReference type="Pfam" id="PF09273"/>
    </source>
</evidence>
<protein>
    <submittedName>
        <fullName evidence="6">Rubisco large subunit N-methyltransferase</fullName>
    </submittedName>
</protein>
<reference evidence="6 7" key="1">
    <citation type="journal article" date="2018" name="Sci. Rep.">
        <title>Raphidocelis subcapitata (=Pseudokirchneriella subcapitata) provides an insight into genome evolution and environmental adaptations in the Sphaeropleales.</title>
        <authorList>
            <person name="Suzuki S."/>
            <person name="Yamaguchi H."/>
            <person name="Nakajima N."/>
            <person name="Kawachi M."/>
        </authorList>
    </citation>
    <scope>NUCLEOTIDE SEQUENCE [LARGE SCALE GENOMIC DNA]</scope>
    <source>
        <strain evidence="6 7">NIES-35</strain>
    </source>
</reference>
<evidence type="ECO:0000313" key="6">
    <source>
        <dbReference type="EMBL" id="GBF89663.1"/>
    </source>
</evidence>
<dbReference type="AlphaFoldDB" id="A0A2V0NVT2"/>
<dbReference type="GO" id="GO:0016279">
    <property type="term" value="F:protein-lysine N-methyltransferase activity"/>
    <property type="evidence" value="ECO:0007669"/>
    <property type="project" value="TreeGrafter"/>
</dbReference>
<keyword evidence="3" id="KW-0949">S-adenosyl-L-methionine</keyword>
<dbReference type="PANTHER" id="PTHR13271:SF136">
    <property type="entry name" value="SET DOMAIN-CONTAINING PROTEIN"/>
    <property type="match status" value="1"/>
</dbReference>
<evidence type="ECO:0000256" key="3">
    <source>
        <dbReference type="ARBA" id="ARBA00022691"/>
    </source>
</evidence>
<dbReference type="InterPro" id="IPR046341">
    <property type="entry name" value="SET_dom_sf"/>
</dbReference>
<dbReference type="GO" id="GO:0032259">
    <property type="term" value="P:methylation"/>
    <property type="evidence" value="ECO:0007669"/>
    <property type="project" value="UniProtKB-KW"/>
</dbReference>
<proteinExistence type="predicted"/>
<feature type="domain" description="Rubisco LSMT substrate-binding" evidence="5">
    <location>
        <begin position="285"/>
        <end position="412"/>
    </location>
</feature>
<dbReference type="InParanoid" id="A0A2V0NVT2"/>
<sequence>MPPHEGLAARARRNAADALQGLLDWAASAKVATDKLAAAPSLATGAPLLVAARDIAAGEAVLTVPDAHWITPAAVAKSPIGPSVSGLEPWLQLALLLVSERAAGAAAGALPGAFLAALPQALDAPLFWGDDEIDMLQGTQALQQLYGYRQFFQETFAELEATLFASDRALFPAEAFTYEAFLWAAATVRGRAHAPLDGAAIALVPLADGLPHRRGGNCAWKAKSSGLFGQGRVLTVEAARAIRKGEELTMDYGPGKLDSSLLVDYGVMDSSWPQGGYSLSLSVPDSDRYRDDKLDVLERNGLAGAGAFAIKKGEEPSREMLGFLRLTQLSGSDCFLLESIFEAEVWSFMCDPISPQNEAAVCSSCTEGVRAALAGYATAIEDDLAALRSGKLEPGSRQERAVQVRLGEKEALDSFLGWLETRVGQLPRLEYYQERRLKRLGLIDDNGDTTYSSFFKDGIA</sequence>
<keyword evidence="1 6" id="KW-0489">Methyltransferase</keyword>
<dbReference type="FunCoup" id="A0A2V0NVT2">
    <property type="interactions" value="1449"/>
</dbReference>
<dbReference type="Pfam" id="PF09273">
    <property type="entry name" value="Rubis-subs-bind"/>
    <property type="match status" value="1"/>
</dbReference>
<evidence type="ECO:0000256" key="2">
    <source>
        <dbReference type="ARBA" id="ARBA00022679"/>
    </source>
</evidence>
<dbReference type="Gene3D" id="3.90.1410.10">
    <property type="entry name" value="set domain protein methyltransferase, domain 1"/>
    <property type="match status" value="1"/>
</dbReference>
<dbReference type="EMBL" id="BDRX01000012">
    <property type="protein sequence ID" value="GBF89663.1"/>
    <property type="molecule type" value="Genomic_DNA"/>
</dbReference>
<dbReference type="InterPro" id="IPR050600">
    <property type="entry name" value="SETD3_SETD6_MTase"/>
</dbReference>
<keyword evidence="2 6" id="KW-0808">Transferase</keyword>
<dbReference type="OrthoDB" id="441812at2759"/>
<dbReference type="SUPFAM" id="SSF81822">
    <property type="entry name" value="RuBisCo LSMT C-terminal, substrate-binding domain"/>
    <property type="match status" value="1"/>
</dbReference>
<gene>
    <name evidence="6" type="ORF">Rsub_02833</name>
</gene>
<accession>A0A2V0NVT2</accession>
<dbReference type="InterPro" id="IPR036464">
    <property type="entry name" value="Rubisco_LSMT_subst-bd_sf"/>
</dbReference>
<dbReference type="Gene3D" id="3.90.1420.10">
    <property type="entry name" value="Rubisco LSMT, substrate-binding domain"/>
    <property type="match status" value="1"/>
</dbReference>
<organism evidence="6 7">
    <name type="scientific">Raphidocelis subcapitata</name>
    <dbReference type="NCBI Taxonomy" id="307507"/>
    <lineage>
        <taxon>Eukaryota</taxon>
        <taxon>Viridiplantae</taxon>
        <taxon>Chlorophyta</taxon>
        <taxon>core chlorophytes</taxon>
        <taxon>Chlorophyceae</taxon>
        <taxon>CS clade</taxon>
        <taxon>Sphaeropleales</taxon>
        <taxon>Selenastraceae</taxon>
        <taxon>Raphidocelis</taxon>
    </lineage>
</organism>
<dbReference type="Proteomes" id="UP000247498">
    <property type="component" value="Unassembled WGS sequence"/>
</dbReference>
<dbReference type="SUPFAM" id="SSF82199">
    <property type="entry name" value="SET domain"/>
    <property type="match status" value="1"/>
</dbReference>
<dbReference type="InterPro" id="IPR015353">
    <property type="entry name" value="Rubisco_LSMT_subst-bd"/>
</dbReference>
<dbReference type="GO" id="GO:0005634">
    <property type="term" value="C:nucleus"/>
    <property type="evidence" value="ECO:0007669"/>
    <property type="project" value="TreeGrafter"/>
</dbReference>
<evidence type="ECO:0000313" key="7">
    <source>
        <dbReference type="Proteomes" id="UP000247498"/>
    </source>
</evidence>
<comment type="caution">
    <text evidence="6">The sequence shown here is derived from an EMBL/GenBank/DDBJ whole genome shotgun (WGS) entry which is preliminary data.</text>
</comment>
<dbReference type="Pfam" id="PF00856">
    <property type="entry name" value="SET"/>
    <property type="match status" value="1"/>
</dbReference>
<dbReference type="PANTHER" id="PTHR13271">
    <property type="entry name" value="UNCHARACTERIZED PUTATIVE METHYLTRANSFERASE"/>
    <property type="match status" value="1"/>
</dbReference>
<name>A0A2V0NVT2_9CHLO</name>
<feature type="domain" description="SET" evidence="4">
    <location>
        <begin position="49"/>
        <end position="253"/>
    </location>
</feature>
<keyword evidence="7" id="KW-1185">Reference proteome</keyword>